<dbReference type="EMBL" id="BTPU01000069">
    <property type="protein sequence ID" value="GMQ64392.1"/>
    <property type="molecule type" value="Genomic_DNA"/>
</dbReference>
<evidence type="ECO:0000313" key="1">
    <source>
        <dbReference type="EMBL" id="GMQ64392.1"/>
    </source>
</evidence>
<organism evidence="1 2">
    <name type="scientific">Vallitalea maricola</name>
    <dbReference type="NCBI Taxonomy" id="3074433"/>
    <lineage>
        <taxon>Bacteria</taxon>
        <taxon>Bacillati</taxon>
        <taxon>Bacillota</taxon>
        <taxon>Clostridia</taxon>
        <taxon>Lachnospirales</taxon>
        <taxon>Vallitaleaceae</taxon>
        <taxon>Vallitalea</taxon>
    </lineage>
</organism>
<proteinExistence type="predicted"/>
<keyword evidence="2" id="KW-1185">Reference proteome</keyword>
<sequence>MKKFSDNPKEEILSAAKEIALKEGISAINIRSVARKCDISIGTVYNSFATKNELLFSVVEDFWENAFIDINKSITMDKSFIEKIEEIYNNLFLYLNQFQENWLEQLSLLKSSDKSFGRKREHDFFSKIQTIFVKILSEEKTIKSSVWTGTFTKERLSVFIFDCMLDMLRRKEQDIQFFIETLRRILYI</sequence>
<comment type="caution">
    <text evidence="1">The sequence shown here is derived from an EMBL/GenBank/DDBJ whole genome shotgun (WGS) entry which is preliminary data.</text>
</comment>
<dbReference type="Proteomes" id="UP001374599">
    <property type="component" value="Unassembled WGS sequence"/>
</dbReference>
<evidence type="ECO:0000313" key="2">
    <source>
        <dbReference type="Proteomes" id="UP001374599"/>
    </source>
</evidence>
<gene>
    <name evidence="1" type="ORF">AN2V17_36290</name>
</gene>
<protein>
    <submittedName>
        <fullName evidence="1">Uncharacterized protein</fullName>
    </submittedName>
</protein>
<name>A0ACB5UN41_9FIRM</name>
<reference evidence="1" key="1">
    <citation type="submission" date="2023-09" db="EMBL/GenBank/DDBJ databases">
        <title>Vallitalea sediminicola and Vallitalea maricola sp. nov., anaerobic bacteria isolated from marine sediment.</title>
        <authorList>
            <person name="Hirano S."/>
            <person name="Maeda A."/>
            <person name="Terahara T."/>
            <person name="Mori K."/>
            <person name="Hamada M."/>
            <person name="Matsumoto R."/>
            <person name="Kobayashi T."/>
        </authorList>
    </citation>
    <scope>NUCLEOTIDE SEQUENCE</scope>
    <source>
        <strain evidence="1">AN17-2</strain>
    </source>
</reference>
<accession>A0ACB5UN41</accession>